<dbReference type="EMBL" id="JAEPWM010000010">
    <property type="protein sequence ID" value="MBK6008524.1"/>
    <property type="molecule type" value="Genomic_DNA"/>
</dbReference>
<reference evidence="7" key="1">
    <citation type="journal article" date="2012" name="J. Microbiol. Biotechnol.">
        <title>Ramlibacter ginsenosidimutans sp. nov., with ginsenoside-converting activity.</title>
        <authorList>
            <person name="Wang L."/>
            <person name="An D.S."/>
            <person name="Kim S.G."/>
            <person name="Jin F.X."/>
            <person name="Kim S.C."/>
            <person name="Lee S.T."/>
            <person name="Im W.T."/>
        </authorList>
    </citation>
    <scope>NUCLEOTIDE SEQUENCE</scope>
    <source>
        <strain evidence="7">KACC 17527</strain>
    </source>
</reference>
<gene>
    <name evidence="7" type="ORF">JJB11_20675</name>
</gene>
<dbReference type="Pfam" id="PF13515">
    <property type="entry name" value="FUSC_2"/>
    <property type="match status" value="1"/>
</dbReference>
<keyword evidence="8" id="KW-1185">Reference proteome</keyword>
<evidence type="ECO:0000256" key="3">
    <source>
        <dbReference type="ARBA" id="ARBA00022989"/>
    </source>
</evidence>
<evidence type="ECO:0000313" key="7">
    <source>
        <dbReference type="EMBL" id="MBK6008524.1"/>
    </source>
</evidence>
<name>A0A934WN53_9BURK</name>
<comment type="subcellular location">
    <subcellularLocation>
        <location evidence="1">Membrane</location>
        <topology evidence="1">Multi-pass membrane protein</topology>
    </subcellularLocation>
</comment>
<protein>
    <submittedName>
        <fullName evidence="7">FUSC family protein</fullName>
    </submittedName>
</protein>
<organism evidence="7 8">
    <name type="scientific">Ramlibacter ginsenosidimutans</name>
    <dbReference type="NCBI Taxonomy" id="502333"/>
    <lineage>
        <taxon>Bacteria</taxon>
        <taxon>Pseudomonadati</taxon>
        <taxon>Pseudomonadota</taxon>
        <taxon>Betaproteobacteria</taxon>
        <taxon>Burkholderiales</taxon>
        <taxon>Comamonadaceae</taxon>
        <taxon>Ramlibacter</taxon>
    </lineage>
</organism>
<accession>A0A934WN53</accession>
<evidence type="ECO:0000256" key="2">
    <source>
        <dbReference type="ARBA" id="ARBA00022692"/>
    </source>
</evidence>
<feature type="transmembrane region" description="Helical" evidence="5">
    <location>
        <begin position="94"/>
        <end position="111"/>
    </location>
</feature>
<reference evidence="7" key="2">
    <citation type="submission" date="2021-01" db="EMBL/GenBank/DDBJ databases">
        <authorList>
            <person name="Kang M."/>
        </authorList>
    </citation>
    <scope>NUCLEOTIDE SEQUENCE</scope>
    <source>
        <strain evidence="7">KACC 17527</strain>
    </source>
</reference>
<feature type="transmembrane region" description="Helical" evidence="5">
    <location>
        <begin position="49"/>
        <end position="82"/>
    </location>
</feature>
<keyword evidence="3 5" id="KW-1133">Transmembrane helix</keyword>
<dbReference type="GO" id="GO:0016020">
    <property type="term" value="C:membrane"/>
    <property type="evidence" value="ECO:0007669"/>
    <property type="project" value="UniProtKB-SubCell"/>
</dbReference>
<proteinExistence type="predicted"/>
<dbReference type="AlphaFoldDB" id="A0A934WN53"/>
<evidence type="ECO:0000256" key="5">
    <source>
        <dbReference type="SAM" id="Phobius"/>
    </source>
</evidence>
<evidence type="ECO:0000256" key="1">
    <source>
        <dbReference type="ARBA" id="ARBA00004141"/>
    </source>
</evidence>
<evidence type="ECO:0000256" key="4">
    <source>
        <dbReference type="ARBA" id="ARBA00023136"/>
    </source>
</evidence>
<keyword evidence="4 5" id="KW-0472">Membrane</keyword>
<evidence type="ECO:0000259" key="6">
    <source>
        <dbReference type="Pfam" id="PF13515"/>
    </source>
</evidence>
<sequence length="145" mass="14684">MRAAIGAGLAVGVAMLLGLASPLYALVSAVIVTDIDAAKTRKLAIPRLIGTAIGATTGCVATLFVQPGALAVVGAVLVPMFLCQLMNRPPAAKVAGYVSGIVLVSFSANPWEHARDRLVETVLGILAAALVSAVPVLARAAQSDR</sequence>
<feature type="domain" description="Integral membrane bound transporter" evidence="6">
    <location>
        <begin position="9"/>
        <end position="131"/>
    </location>
</feature>
<dbReference type="RefSeq" id="WP_201175957.1">
    <property type="nucleotide sequence ID" value="NZ_JAEPWM010000010.1"/>
</dbReference>
<keyword evidence="2 5" id="KW-0812">Transmembrane</keyword>
<dbReference type="InterPro" id="IPR049453">
    <property type="entry name" value="Memb_transporter_dom"/>
</dbReference>
<evidence type="ECO:0000313" key="8">
    <source>
        <dbReference type="Proteomes" id="UP000630528"/>
    </source>
</evidence>
<dbReference type="Proteomes" id="UP000630528">
    <property type="component" value="Unassembled WGS sequence"/>
</dbReference>
<feature type="transmembrane region" description="Helical" evidence="5">
    <location>
        <begin position="123"/>
        <end position="141"/>
    </location>
</feature>
<comment type="caution">
    <text evidence="7">The sequence shown here is derived from an EMBL/GenBank/DDBJ whole genome shotgun (WGS) entry which is preliminary data.</text>
</comment>